<gene>
    <name evidence="1" type="ORF">NM203_28135</name>
</gene>
<name>A0ABT1MA62_9MYCO</name>
<comment type="caution">
    <text evidence="1">The sequence shown here is derived from an EMBL/GenBank/DDBJ whole genome shotgun (WGS) entry which is preliminary data.</text>
</comment>
<evidence type="ECO:0008006" key="3">
    <source>
        <dbReference type="Google" id="ProtNLM"/>
    </source>
</evidence>
<sequence length="75" mass="7682">MGFNPKDAIESVKDIATNAVERSADIVESAGHIIKGDVSGGVEGIVASSMDIATHSVEKVKEIATGRGGDDDLEA</sequence>
<dbReference type="RefSeq" id="WP_255063913.1">
    <property type="nucleotide sequence ID" value="NZ_JANDBD010000014.1"/>
</dbReference>
<protein>
    <recommendedName>
        <fullName evidence="3">Kanamycin biosynthetic protein</fullName>
    </recommendedName>
</protein>
<dbReference type="InterPro" id="IPR057513">
    <property type="entry name" value="Rv1893"/>
</dbReference>
<reference evidence="1 2" key="1">
    <citation type="submission" date="2022-06" db="EMBL/GenBank/DDBJ databases">
        <title>Mycolicibacterium sp. CAU 1645 isolated from seawater.</title>
        <authorList>
            <person name="Kim W."/>
        </authorList>
    </citation>
    <scope>NUCLEOTIDE SEQUENCE [LARGE SCALE GENOMIC DNA]</scope>
    <source>
        <strain evidence="1 2">CAU 1645</strain>
    </source>
</reference>
<evidence type="ECO:0000313" key="1">
    <source>
        <dbReference type="EMBL" id="MCP9276061.1"/>
    </source>
</evidence>
<proteinExistence type="predicted"/>
<organism evidence="1 2">
    <name type="scientific">Mycolicibacterium arenosum</name>
    <dbReference type="NCBI Taxonomy" id="2952157"/>
    <lineage>
        <taxon>Bacteria</taxon>
        <taxon>Bacillati</taxon>
        <taxon>Actinomycetota</taxon>
        <taxon>Actinomycetes</taxon>
        <taxon>Mycobacteriales</taxon>
        <taxon>Mycobacteriaceae</taxon>
        <taxon>Mycolicibacterium</taxon>
    </lineage>
</organism>
<dbReference type="EMBL" id="JANDBD010000014">
    <property type="protein sequence ID" value="MCP9276061.1"/>
    <property type="molecule type" value="Genomic_DNA"/>
</dbReference>
<keyword evidence="2" id="KW-1185">Reference proteome</keyword>
<accession>A0ABT1MA62</accession>
<dbReference type="Pfam" id="PF23706">
    <property type="entry name" value="Rv1893"/>
    <property type="match status" value="1"/>
</dbReference>
<evidence type="ECO:0000313" key="2">
    <source>
        <dbReference type="Proteomes" id="UP001651690"/>
    </source>
</evidence>
<dbReference type="Proteomes" id="UP001651690">
    <property type="component" value="Unassembled WGS sequence"/>
</dbReference>